<dbReference type="Proteomes" id="UP000317371">
    <property type="component" value="Unassembled WGS sequence"/>
</dbReference>
<dbReference type="EMBL" id="VIGC01000006">
    <property type="protein sequence ID" value="TQE96806.1"/>
    <property type="molecule type" value="Genomic_DNA"/>
</dbReference>
<name>A0A540VJ83_9CHLR</name>
<dbReference type="AlphaFoldDB" id="A0A540VJ83"/>
<evidence type="ECO:0000256" key="1">
    <source>
        <dbReference type="SAM" id="Phobius"/>
    </source>
</evidence>
<organism evidence="2 3">
    <name type="scientific">Litorilinea aerophila</name>
    <dbReference type="NCBI Taxonomy" id="1204385"/>
    <lineage>
        <taxon>Bacteria</taxon>
        <taxon>Bacillati</taxon>
        <taxon>Chloroflexota</taxon>
        <taxon>Caldilineae</taxon>
        <taxon>Caldilineales</taxon>
        <taxon>Caldilineaceae</taxon>
        <taxon>Litorilinea</taxon>
    </lineage>
</organism>
<evidence type="ECO:0000313" key="3">
    <source>
        <dbReference type="Proteomes" id="UP000317371"/>
    </source>
</evidence>
<dbReference type="OrthoDB" id="2868029at2"/>
<reference evidence="2 3" key="1">
    <citation type="submission" date="2019-06" db="EMBL/GenBank/DDBJ databases">
        <title>Genome sequence of Litorilinea aerophila BAA-2444.</title>
        <authorList>
            <person name="Maclea K.S."/>
            <person name="Maurais E.G."/>
            <person name="Iannazzi L.C."/>
        </authorList>
    </citation>
    <scope>NUCLEOTIDE SEQUENCE [LARGE SCALE GENOMIC DNA]</scope>
    <source>
        <strain evidence="2 3">ATCC BAA-2444</strain>
    </source>
</reference>
<proteinExistence type="predicted"/>
<feature type="transmembrane region" description="Helical" evidence="1">
    <location>
        <begin position="83"/>
        <end position="103"/>
    </location>
</feature>
<gene>
    <name evidence="2" type="ORF">FKZ61_05985</name>
</gene>
<comment type="caution">
    <text evidence="2">The sequence shown here is derived from an EMBL/GenBank/DDBJ whole genome shotgun (WGS) entry which is preliminary data.</text>
</comment>
<keyword evidence="1" id="KW-1133">Transmembrane helix</keyword>
<feature type="transmembrane region" description="Helical" evidence="1">
    <location>
        <begin position="12"/>
        <end position="40"/>
    </location>
</feature>
<evidence type="ECO:0000313" key="2">
    <source>
        <dbReference type="EMBL" id="TQE96806.1"/>
    </source>
</evidence>
<sequence length="134" mass="14021">MAPLFDLNVVSIAAHVATALFAIFIGMQILLAAGVLPVTIAWGGRQPVLTPALRVASVAAALILTFFIYVIRYRAGLMGQTPAPPWIPIAAWGVTGFMALNTLGNFASVNKVERFVSGPLTVMIALACLVIAAS</sequence>
<feature type="transmembrane region" description="Helical" evidence="1">
    <location>
        <begin position="52"/>
        <end position="71"/>
    </location>
</feature>
<keyword evidence="1" id="KW-0472">Membrane</keyword>
<feature type="transmembrane region" description="Helical" evidence="1">
    <location>
        <begin position="115"/>
        <end position="133"/>
    </location>
</feature>
<keyword evidence="3" id="KW-1185">Reference proteome</keyword>
<protein>
    <submittedName>
        <fullName evidence="2">Uncharacterized protein</fullName>
    </submittedName>
</protein>
<dbReference type="InParanoid" id="A0A540VJ83"/>
<keyword evidence="1" id="KW-0812">Transmembrane</keyword>
<accession>A0A540VJ83</accession>